<keyword evidence="1" id="KW-0175">Coiled coil</keyword>
<feature type="coiled-coil region" evidence="1">
    <location>
        <begin position="744"/>
        <end position="771"/>
    </location>
</feature>
<evidence type="ECO:0000256" key="2">
    <source>
        <dbReference type="SAM" id="MobiDB-lite"/>
    </source>
</evidence>
<evidence type="ECO:0000256" key="1">
    <source>
        <dbReference type="SAM" id="Coils"/>
    </source>
</evidence>
<dbReference type="GO" id="GO:0031083">
    <property type="term" value="C:BLOC-1 complex"/>
    <property type="evidence" value="ECO:0007669"/>
    <property type="project" value="TreeGrafter"/>
</dbReference>
<feature type="compositionally biased region" description="Polar residues" evidence="2">
    <location>
        <begin position="517"/>
        <end position="531"/>
    </location>
</feature>
<evidence type="ECO:0000313" key="4">
    <source>
        <dbReference type="Proteomes" id="UP001162029"/>
    </source>
</evidence>
<feature type="compositionally biased region" description="Basic and acidic residues" evidence="2">
    <location>
        <begin position="537"/>
        <end position="547"/>
    </location>
</feature>
<organism evidence="3 4">
    <name type="scientific">Peronospora destructor</name>
    <dbReference type="NCBI Taxonomy" id="86335"/>
    <lineage>
        <taxon>Eukaryota</taxon>
        <taxon>Sar</taxon>
        <taxon>Stramenopiles</taxon>
        <taxon>Oomycota</taxon>
        <taxon>Peronosporomycetes</taxon>
        <taxon>Peronosporales</taxon>
        <taxon>Peronosporaceae</taxon>
        <taxon>Peronospora</taxon>
    </lineage>
</organism>
<dbReference type="InterPro" id="IPR024857">
    <property type="entry name" value="Cappuccino"/>
</dbReference>
<reference evidence="3" key="1">
    <citation type="submission" date="2022-12" db="EMBL/GenBank/DDBJ databases">
        <authorList>
            <person name="Webb A."/>
        </authorList>
    </citation>
    <scope>NUCLEOTIDE SEQUENCE</scope>
    <source>
        <strain evidence="3">Pd1</strain>
    </source>
</reference>
<dbReference type="EMBL" id="CANTFM010000522">
    <property type="protein sequence ID" value="CAI5724045.1"/>
    <property type="molecule type" value="Genomic_DNA"/>
</dbReference>
<accession>A0AAV0TP89</accession>
<comment type="caution">
    <text evidence="3">The sequence shown here is derived from an EMBL/GenBank/DDBJ whole genome shotgun (WGS) entry which is preliminary data.</text>
</comment>
<proteinExistence type="predicted"/>
<dbReference type="PANTHER" id="PTHR16230:SF3">
    <property type="entry name" value="BIOGENESIS OF LYSOSOMAL ORGANELLES COMPLEX-1, SUBUNIT 4, CAPPUCCINO"/>
    <property type="match status" value="1"/>
</dbReference>
<dbReference type="Proteomes" id="UP001162029">
    <property type="component" value="Unassembled WGS sequence"/>
</dbReference>
<protein>
    <submittedName>
        <fullName evidence="3">Uncharacterized protein</fullName>
    </submittedName>
</protein>
<feature type="region of interest" description="Disordered" evidence="2">
    <location>
        <begin position="486"/>
        <end position="558"/>
    </location>
</feature>
<feature type="coiled-coil region" evidence="1">
    <location>
        <begin position="178"/>
        <end position="205"/>
    </location>
</feature>
<feature type="region of interest" description="Disordered" evidence="2">
    <location>
        <begin position="277"/>
        <end position="301"/>
    </location>
</feature>
<keyword evidence="4" id="KW-1185">Reference proteome</keyword>
<name>A0AAV0TP89_9STRA</name>
<dbReference type="PANTHER" id="PTHR16230">
    <property type="entry name" value="CAPPUCCINO"/>
    <property type="match status" value="1"/>
</dbReference>
<dbReference type="AlphaFoldDB" id="A0AAV0TP89"/>
<evidence type="ECO:0000313" key="3">
    <source>
        <dbReference type="EMBL" id="CAI5724045.1"/>
    </source>
</evidence>
<gene>
    <name evidence="3" type="ORF">PDE001_LOCUS3045</name>
</gene>
<sequence>MLQDFVAYLELRLKSQNLSILRRIFADFLNEHEHTLIPMMHQGCTIITIFPVERTSARRRRQAEFLLSKPKSHLNFSRGCVFLYLQYRTATRNMALLKHLFLEFIGQSETSLLAFVERGCQVISVIPFELPQITPPERLLPPRLEQRASPQAVDNVAGQEQATLEMAGVEKTKKKEVAVSKTRQRQSLTARAEAAEQQRAFTNEERRCHSVVKTRTGPHAAAILNEPEIVTRRRQKRILVASATGSVCGRDNEATNVPLPSNYAAVLTLKRGRTITPGTVLPQQQPTAVEEQDEGNVPTEASTTETMPIFMPNETSKVHEIFNASWISSPTAISILQRGETLTSDAVPLQQKSIAVVVPDEENVPIEASTSESLPTDALPTTVWSTEALVDTTRCQNKRTGIASTNEAASNKVWQDGNALTAGSILTCSKTSKANSVLPRHDSVAVAMDQAEVMPNDVLSALAGDLAIETSTADAVTTELEISMKRRRNSEAGDVPPEQPLASQQRKASPGEASPTKAPQTETPTEALSDSQPKRRRENDIVTDDKRSRKRGKPFMTEEMCRSQLDLTRKIGVLEAQSPWKTSHGNLPAPFDAERYPELAKKFSRFWRKHVRAVWERKFWAPMSRKLCLAAFNKRNNRQLMAKNAFELLIVSAYEEFGAEFFVKIDTQKERHPGWWYRGPVVALFALQQIKGEDTMWDYVKNQAFLRFPDCNLPIPLTAASSGAVQIGHKRESESMWMVNHRLTAEILREIAALKAEKQAHEQEVASQVTTIEYDRDSEIETALVEVLELM</sequence>